<dbReference type="EC" id="2.7.11.1" evidence="1"/>
<dbReference type="PROSITE" id="PS50011">
    <property type="entry name" value="PROTEIN_KINASE_DOM"/>
    <property type="match status" value="1"/>
</dbReference>
<dbReference type="CDD" id="cd14014">
    <property type="entry name" value="STKc_PknB_like"/>
    <property type="match status" value="1"/>
</dbReference>
<evidence type="ECO:0000256" key="6">
    <source>
        <dbReference type="ARBA" id="ARBA00022840"/>
    </source>
</evidence>
<sequence length="264" mass="28493">MSQLGAEVAPGFHVVSLLAHGSRVDTYDVVDLARDCRAVLKVVRPDRAHEERVVDALRVEGTLLTTLSHPHLVRGYDLLEEPRPAVVLETVPGSTLAALVDDGAMSSRDTALVGRQLASVLGYLHRHGWLHLDVKPENVVVQEGRVVLIDLGVASRPGRLERAVGTEGYAAPEQAAGGTVGPAADVRGLGATLWECLTREAPGDAPDLDVLRGRGPLGDLVADCLRPDPSLRPSVREVAGRLDAVLAAPDRLRGWWSSRRRWRR</sequence>
<dbReference type="Gene3D" id="3.30.200.20">
    <property type="entry name" value="Phosphorylase Kinase, domain 1"/>
    <property type="match status" value="1"/>
</dbReference>
<keyword evidence="9" id="KW-1185">Reference proteome</keyword>
<keyword evidence="6" id="KW-0067">ATP-binding</keyword>
<protein>
    <recommendedName>
        <fullName evidence="1">non-specific serine/threonine protein kinase</fullName>
        <ecNumber evidence="1">2.7.11.1</ecNumber>
    </recommendedName>
</protein>
<evidence type="ECO:0000256" key="2">
    <source>
        <dbReference type="ARBA" id="ARBA00022527"/>
    </source>
</evidence>
<evidence type="ECO:0000259" key="7">
    <source>
        <dbReference type="PROSITE" id="PS50011"/>
    </source>
</evidence>
<dbReference type="SMART" id="SM00220">
    <property type="entry name" value="S_TKc"/>
    <property type="match status" value="1"/>
</dbReference>
<dbReference type="PANTHER" id="PTHR43289">
    <property type="entry name" value="MITOGEN-ACTIVATED PROTEIN KINASE KINASE KINASE 20-RELATED"/>
    <property type="match status" value="1"/>
</dbReference>
<dbReference type="SUPFAM" id="SSF56112">
    <property type="entry name" value="Protein kinase-like (PK-like)"/>
    <property type="match status" value="1"/>
</dbReference>
<reference evidence="8 9" key="1">
    <citation type="submission" date="2019-12" db="EMBL/GenBank/DDBJ databases">
        <authorList>
            <person name="Kun Z."/>
        </authorList>
    </citation>
    <scope>NUCLEOTIDE SEQUENCE [LARGE SCALE GENOMIC DNA]</scope>
    <source>
        <strain evidence="8 9">YIM 123512</strain>
    </source>
</reference>
<evidence type="ECO:0000313" key="9">
    <source>
        <dbReference type="Proteomes" id="UP000473325"/>
    </source>
</evidence>
<dbReference type="GO" id="GO:0004674">
    <property type="term" value="F:protein serine/threonine kinase activity"/>
    <property type="evidence" value="ECO:0007669"/>
    <property type="project" value="UniProtKB-KW"/>
</dbReference>
<dbReference type="GO" id="GO:0005524">
    <property type="term" value="F:ATP binding"/>
    <property type="evidence" value="ECO:0007669"/>
    <property type="project" value="UniProtKB-KW"/>
</dbReference>
<dbReference type="InterPro" id="IPR000719">
    <property type="entry name" value="Prot_kinase_dom"/>
</dbReference>
<accession>A0A6L7EX61</accession>
<gene>
    <name evidence="8" type="ORF">GRQ65_12955</name>
</gene>
<comment type="caution">
    <text evidence="8">The sequence shown here is derived from an EMBL/GenBank/DDBJ whole genome shotgun (WGS) entry which is preliminary data.</text>
</comment>
<dbReference type="PANTHER" id="PTHR43289:SF6">
    <property type="entry name" value="SERINE_THREONINE-PROTEIN KINASE NEKL-3"/>
    <property type="match status" value="1"/>
</dbReference>
<evidence type="ECO:0000256" key="1">
    <source>
        <dbReference type="ARBA" id="ARBA00012513"/>
    </source>
</evidence>
<dbReference type="AlphaFoldDB" id="A0A6L7EX61"/>
<feature type="domain" description="Protein kinase" evidence="7">
    <location>
        <begin position="12"/>
        <end position="246"/>
    </location>
</feature>
<dbReference type="EMBL" id="WUEK01000007">
    <property type="protein sequence ID" value="MXG90456.1"/>
    <property type="molecule type" value="Genomic_DNA"/>
</dbReference>
<evidence type="ECO:0000313" key="8">
    <source>
        <dbReference type="EMBL" id="MXG90456.1"/>
    </source>
</evidence>
<dbReference type="Gene3D" id="1.10.510.10">
    <property type="entry name" value="Transferase(Phosphotransferase) domain 1"/>
    <property type="match status" value="1"/>
</dbReference>
<keyword evidence="3" id="KW-0808">Transferase</keyword>
<organism evidence="8 9">
    <name type="scientific">Nocardioides flavescens</name>
    <dbReference type="NCBI Taxonomy" id="2691959"/>
    <lineage>
        <taxon>Bacteria</taxon>
        <taxon>Bacillati</taxon>
        <taxon>Actinomycetota</taxon>
        <taxon>Actinomycetes</taxon>
        <taxon>Propionibacteriales</taxon>
        <taxon>Nocardioidaceae</taxon>
        <taxon>Nocardioides</taxon>
    </lineage>
</organism>
<dbReference type="Proteomes" id="UP000473325">
    <property type="component" value="Unassembled WGS sequence"/>
</dbReference>
<keyword evidence="4" id="KW-0547">Nucleotide-binding</keyword>
<keyword evidence="2" id="KW-0723">Serine/threonine-protein kinase</keyword>
<dbReference type="RefSeq" id="WP_160878388.1">
    <property type="nucleotide sequence ID" value="NZ_WUEK01000007.1"/>
</dbReference>
<evidence type="ECO:0000256" key="4">
    <source>
        <dbReference type="ARBA" id="ARBA00022741"/>
    </source>
</evidence>
<evidence type="ECO:0000256" key="3">
    <source>
        <dbReference type="ARBA" id="ARBA00022679"/>
    </source>
</evidence>
<dbReference type="InterPro" id="IPR011009">
    <property type="entry name" value="Kinase-like_dom_sf"/>
</dbReference>
<proteinExistence type="predicted"/>
<dbReference type="Pfam" id="PF00069">
    <property type="entry name" value="Pkinase"/>
    <property type="match status" value="1"/>
</dbReference>
<evidence type="ECO:0000256" key="5">
    <source>
        <dbReference type="ARBA" id="ARBA00022777"/>
    </source>
</evidence>
<name>A0A6L7EX61_9ACTN</name>
<keyword evidence="5 8" id="KW-0418">Kinase</keyword>